<evidence type="ECO:0000313" key="2">
    <source>
        <dbReference type="EMBL" id="WVZ50674.1"/>
    </source>
</evidence>
<accession>A0AAQ3PQB6</accession>
<evidence type="ECO:0000313" key="3">
    <source>
        <dbReference type="Proteomes" id="UP001341281"/>
    </source>
</evidence>
<protein>
    <submittedName>
        <fullName evidence="2">Uncharacterized protein</fullName>
    </submittedName>
</protein>
<gene>
    <name evidence="2" type="ORF">U9M48_001906</name>
</gene>
<dbReference type="AlphaFoldDB" id="A0AAQ3PQB6"/>
<proteinExistence type="predicted"/>
<name>A0AAQ3PQB6_PASNO</name>
<dbReference type="Proteomes" id="UP001341281">
    <property type="component" value="Chromosome 01"/>
</dbReference>
<organism evidence="2 3">
    <name type="scientific">Paspalum notatum var. saurae</name>
    <dbReference type="NCBI Taxonomy" id="547442"/>
    <lineage>
        <taxon>Eukaryota</taxon>
        <taxon>Viridiplantae</taxon>
        <taxon>Streptophyta</taxon>
        <taxon>Embryophyta</taxon>
        <taxon>Tracheophyta</taxon>
        <taxon>Spermatophyta</taxon>
        <taxon>Magnoliopsida</taxon>
        <taxon>Liliopsida</taxon>
        <taxon>Poales</taxon>
        <taxon>Poaceae</taxon>
        <taxon>PACMAD clade</taxon>
        <taxon>Panicoideae</taxon>
        <taxon>Andropogonodae</taxon>
        <taxon>Paspaleae</taxon>
        <taxon>Paspalinae</taxon>
        <taxon>Paspalum</taxon>
    </lineage>
</organism>
<evidence type="ECO:0000256" key="1">
    <source>
        <dbReference type="SAM" id="MobiDB-lite"/>
    </source>
</evidence>
<feature type="region of interest" description="Disordered" evidence="1">
    <location>
        <begin position="12"/>
        <end position="37"/>
    </location>
</feature>
<feature type="compositionally biased region" description="Low complexity" evidence="1">
    <location>
        <begin position="15"/>
        <end position="26"/>
    </location>
</feature>
<dbReference type="EMBL" id="CP144745">
    <property type="protein sequence ID" value="WVZ50674.1"/>
    <property type="molecule type" value="Genomic_DNA"/>
</dbReference>
<reference evidence="2 3" key="1">
    <citation type="submission" date="2024-02" db="EMBL/GenBank/DDBJ databases">
        <title>High-quality chromosome-scale genome assembly of Pensacola bahiagrass (Paspalum notatum Flugge var. saurae).</title>
        <authorList>
            <person name="Vega J.M."/>
            <person name="Podio M."/>
            <person name="Orjuela J."/>
            <person name="Siena L.A."/>
            <person name="Pessino S.C."/>
            <person name="Combes M.C."/>
            <person name="Mariac C."/>
            <person name="Albertini E."/>
            <person name="Pupilli F."/>
            <person name="Ortiz J.P.A."/>
            <person name="Leblanc O."/>
        </authorList>
    </citation>
    <scope>NUCLEOTIDE SEQUENCE [LARGE SCALE GENOMIC DNA]</scope>
    <source>
        <strain evidence="2">R1</strain>
        <tissue evidence="2">Leaf</tissue>
    </source>
</reference>
<keyword evidence="3" id="KW-1185">Reference proteome</keyword>
<sequence length="72" mass="7574">MANQIDPAALQFLGAPSPSSSCSTATDRSPPYRPPGAPAAAAILRRHCLLAHEISCRSSALRSEILLTNSRT</sequence>